<evidence type="ECO:0000313" key="1">
    <source>
        <dbReference type="EMBL" id="KAH3711873.1"/>
    </source>
</evidence>
<accession>A0A9D4BXD4</accession>
<proteinExistence type="predicted"/>
<keyword evidence="2" id="KW-1185">Reference proteome</keyword>
<organism evidence="1 2">
    <name type="scientific">Dreissena polymorpha</name>
    <name type="common">Zebra mussel</name>
    <name type="synonym">Mytilus polymorpha</name>
    <dbReference type="NCBI Taxonomy" id="45954"/>
    <lineage>
        <taxon>Eukaryota</taxon>
        <taxon>Metazoa</taxon>
        <taxon>Spiralia</taxon>
        <taxon>Lophotrochozoa</taxon>
        <taxon>Mollusca</taxon>
        <taxon>Bivalvia</taxon>
        <taxon>Autobranchia</taxon>
        <taxon>Heteroconchia</taxon>
        <taxon>Euheterodonta</taxon>
        <taxon>Imparidentia</taxon>
        <taxon>Neoheterodontei</taxon>
        <taxon>Myida</taxon>
        <taxon>Dreissenoidea</taxon>
        <taxon>Dreissenidae</taxon>
        <taxon>Dreissena</taxon>
    </lineage>
</organism>
<reference evidence="1" key="1">
    <citation type="journal article" date="2019" name="bioRxiv">
        <title>The Genome of the Zebra Mussel, Dreissena polymorpha: A Resource for Invasive Species Research.</title>
        <authorList>
            <person name="McCartney M.A."/>
            <person name="Auch B."/>
            <person name="Kono T."/>
            <person name="Mallez S."/>
            <person name="Zhang Y."/>
            <person name="Obille A."/>
            <person name="Becker A."/>
            <person name="Abrahante J.E."/>
            <person name="Garbe J."/>
            <person name="Badalamenti J.P."/>
            <person name="Herman A."/>
            <person name="Mangelson H."/>
            <person name="Liachko I."/>
            <person name="Sullivan S."/>
            <person name="Sone E.D."/>
            <person name="Koren S."/>
            <person name="Silverstein K.A.T."/>
            <person name="Beckman K.B."/>
            <person name="Gohl D.M."/>
        </authorList>
    </citation>
    <scope>NUCLEOTIDE SEQUENCE</scope>
    <source>
        <strain evidence="1">Duluth1</strain>
        <tissue evidence="1">Whole animal</tissue>
    </source>
</reference>
<protein>
    <submittedName>
        <fullName evidence="1">Uncharacterized protein</fullName>
    </submittedName>
</protein>
<comment type="caution">
    <text evidence="1">The sequence shown here is derived from an EMBL/GenBank/DDBJ whole genome shotgun (WGS) entry which is preliminary data.</text>
</comment>
<evidence type="ECO:0000313" key="2">
    <source>
        <dbReference type="Proteomes" id="UP000828390"/>
    </source>
</evidence>
<dbReference type="Proteomes" id="UP000828390">
    <property type="component" value="Unassembled WGS sequence"/>
</dbReference>
<gene>
    <name evidence="1" type="ORF">DPMN_071548</name>
</gene>
<name>A0A9D4BXD4_DREPO</name>
<sequence>MCHDTITQDTPEVVENKRAQHYCPIREFLQLNGMRPVITAVSSIGGTRCCN</sequence>
<dbReference type="EMBL" id="JAIWYP010000014">
    <property type="protein sequence ID" value="KAH3711873.1"/>
    <property type="molecule type" value="Genomic_DNA"/>
</dbReference>
<dbReference type="AlphaFoldDB" id="A0A9D4BXD4"/>
<reference evidence="1" key="2">
    <citation type="submission" date="2020-11" db="EMBL/GenBank/DDBJ databases">
        <authorList>
            <person name="McCartney M.A."/>
            <person name="Auch B."/>
            <person name="Kono T."/>
            <person name="Mallez S."/>
            <person name="Becker A."/>
            <person name="Gohl D.M."/>
            <person name="Silverstein K.A.T."/>
            <person name="Koren S."/>
            <person name="Bechman K.B."/>
            <person name="Herman A."/>
            <person name="Abrahante J.E."/>
            <person name="Garbe J."/>
        </authorList>
    </citation>
    <scope>NUCLEOTIDE SEQUENCE</scope>
    <source>
        <strain evidence="1">Duluth1</strain>
        <tissue evidence="1">Whole animal</tissue>
    </source>
</reference>